<dbReference type="PROSITE" id="PS50181">
    <property type="entry name" value="FBOX"/>
    <property type="match status" value="1"/>
</dbReference>
<dbReference type="InterPro" id="IPR001810">
    <property type="entry name" value="F-box_dom"/>
</dbReference>
<evidence type="ECO:0000313" key="3">
    <source>
        <dbReference type="EMBL" id="MCD7452832.1"/>
    </source>
</evidence>
<dbReference type="InterPro" id="IPR036047">
    <property type="entry name" value="F-box-like_dom_sf"/>
</dbReference>
<dbReference type="SMART" id="SM00256">
    <property type="entry name" value="FBOX"/>
    <property type="match status" value="1"/>
</dbReference>
<keyword evidence="4" id="KW-1185">Reference proteome</keyword>
<reference evidence="3 4" key="1">
    <citation type="journal article" date="2021" name="BMC Genomics">
        <title>Datura genome reveals duplications of psychoactive alkaloid biosynthetic genes and high mutation rate following tissue culture.</title>
        <authorList>
            <person name="Rajewski A."/>
            <person name="Carter-House D."/>
            <person name="Stajich J."/>
            <person name="Litt A."/>
        </authorList>
    </citation>
    <scope>NUCLEOTIDE SEQUENCE [LARGE SCALE GENOMIC DNA]</scope>
    <source>
        <strain evidence="3">AR-01</strain>
    </source>
</reference>
<dbReference type="PANTHER" id="PTHR31370">
    <property type="entry name" value="F-BOX PROTEIN FAMILY-LIKE"/>
    <property type="match status" value="1"/>
</dbReference>
<sequence length="648" mass="72075">MCGSGTDTSTTMLPDVCGSSLLLTLPDDVFALVSRSLSPRDLCSLGLCCRNLHDLAASDKVWLSQCDMLGVVPYNDLIEWRKGVCSYKALCHFLVGIKPLLGIWVHQNPELGNVVYVMPGFISVIGCRIIPQELGPLGLEDGPILWSPVFEVVSDFEGSPAFFLHGRESGTDYVYPGSLKKVDRTCNVLLLEVEPQQHRSGGKLFHSKSFIHPSENEVSQKICRSNSGISLSKRVTAQHETTVPFSRLAFVDRRQLLDTVTNQVRQTLPDAKDAILFPCLRREEADLREDMKLLCERRLLLMKMYGGAGCFTVWKTGSEFPWHPSHIGLSEFRQNLDLISGCHASQTADHESQSPCTMRKTFAEYVRHGLKYILRKSNSINGKRDLLRKNSSGHGSKHAQLHEFLQPGDAIGLTLHASTVKLSCYRAWPYMPDSKFALYKLPMRAPEVGQEYAGVWGGTFGWPPGRPSDDKPGKALFLLLLSYEESQGQNLLIATKILEGTHYVLHPNGSAMFIVNIEEPSNDPFPWCTDGHDSNPLDVKHAFTGEGIANGYGFRYPGSKPGSLFVIHDKMLAFIWKESRAVLTLQRLDLQEVLSKGERIPALPPVFNFAYLTRSYSNVFANGLTSPKTESSAGMTSKQSKEFFARNG</sequence>
<dbReference type="SUPFAM" id="SSF81383">
    <property type="entry name" value="F-box domain"/>
    <property type="match status" value="1"/>
</dbReference>
<evidence type="ECO:0000313" key="4">
    <source>
        <dbReference type="Proteomes" id="UP000823775"/>
    </source>
</evidence>
<dbReference type="EMBL" id="JACEIK010000224">
    <property type="protein sequence ID" value="MCD7452832.1"/>
    <property type="molecule type" value="Genomic_DNA"/>
</dbReference>
<organism evidence="3 4">
    <name type="scientific">Datura stramonium</name>
    <name type="common">Jimsonweed</name>
    <name type="synonym">Common thornapple</name>
    <dbReference type="NCBI Taxonomy" id="4076"/>
    <lineage>
        <taxon>Eukaryota</taxon>
        <taxon>Viridiplantae</taxon>
        <taxon>Streptophyta</taxon>
        <taxon>Embryophyta</taxon>
        <taxon>Tracheophyta</taxon>
        <taxon>Spermatophyta</taxon>
        <taxon>Magnoliopsida</taxon>
        <taxon>eudicotyledons</taxon>
        <taxon>Gunneridae</taxon>
        <taxon>Pentapetalae</taxon>
        <taxon>asterids</taxon>
        <taxon>lamiids</taxon>
        <taxon>Solanales</taxon>
        <taxon>Solanaceae</taxon>
        <taxon>Solanoideae</taxon>
        <taxon>Datureae</taxon>
        <taxon>Datura</taxon>
    </lineage>
</organism>
<proteinExistence type="predicted"/>
<accession>A0ABS8S1D2</accession>
<dbReference type="Pfam" id="PF12937">
    <property type="entry name" value="F-box-like"/>
    <property type="match status" value="1"/>
</dbReference>
<feature type="region of interest" description="Disordered" evidence="1">
    <location>
        <begin position="628"/>
        <end position="648"/>
    </location>
</feature>
<evidence type="ECO:0000259" key="2">
    <source>
        <dbReference type="PROSITE" id="PS50181"/>
    </source>
</evidence>
<feature type="compositionally biased region" description="Polar residues" evidence="1">
    <location>
        <begin position="628"/>
        <end position="638"/>
    </location>
</feature>
<dbReference type="PANTHER" id="PTHR31370:SF2">
    <property type="entry name" value="OS08G0105100 PROTEIN"/>
    <property type="match status" value="1"/>
</dbReference>
<feature type="domain" description="F-box" evidence="2">
    <location>
        <begin position="19"/>
        <end position="65"/>
    </location>
</feature>
<dbReference type="Proteomes" id="UP000823775">
    <property type="component" value="Unassembled WGS sequence"/>
</dbReference>
<gene>
    <name evidence="3" type="ORF">HAX54_018273</name>
</gene>
<feature type="compositionally biased region" description="Basic and acidic residues" evidence="1">
    <location>
        <begin position="639"/>
        <end position="648"/>
    </location>
</feature>
<dbReference type="Gene3D" id="1.20.1280.50">
    <property type="match status" value="1"/>
</dbReference>
<comment type="caution">
    <text evidence="3">The sequence shown here is derived from an EMBL/GenBank/DDBJ whole genome shotgun (WGS) entry which is preliminary data.</text>
</comment>
<name>A0ABS8S1D2_DATST</name>
<dbReference type="InterPro" id="IPR040275">
    <property type="entry name" value="At5g39450-like"/>
</dbReference>
<evidence type="ECO:0000256" key="1">
    <source>
        <dbReference type="SAM" id="MobiDB-lite"/>
    </source>
</evidence>
<dbReference type="Pfam" id="PF12014">
    <property type="entry name" value="Cyclin_D1_bind"/>
    <property type="match status" value="1"/>
</dbReference>
<protein>
    <recommendedName>
        <fullName evidence="2">F-box domain-containing protein</fullName>
    </recommendedName>
</protein>